<evidence type="ECO:0000256" key="4">
    <source>
        <dbReference type="ARBA" id="ARBA00022728"/>
    </source>
</evidence>
<dbReference type="Pfam" id="PF04502">
    <property type="entry name" value="Saf4_Yju2"/>
    <property type="match status" value="1"/>
</dbReference>
<dbReference type="EMBL" id="NQVE01000015">
    <property type="protein sequence ID" value="RAL54006.1"/>
    <property type="molecule type" value="Genomic_DNA"/>
</dbReference>
<evidence type="ECO:0000256" key="6">
    <source>
        <dbReference type="ARBA" id="ARBA00023187"/>
    </source>
</evidence>
<sequence>MGERKVVNKYYSADFDPAKIRRHRRPKNQEKVRMMLPMSVRCNTCGNYMYQGTKFNCRIEQAAAGKYLGTIKTFRFCSKCTNCSAEFTYITDPRNSHYAAESGTKRNFEPWSERDENMEKDVKSLENRMSDSKREMDIVATLDELKSFKSRQERVSSEAMLEALRHTVEEEKERRGMQEEERNALIKPLFKEKREKFVRRMCEVTDEDLGIPRKSKEESSINLLTRRKQAVVVARRGEVKVVVVKKKPLPPSSSKEIEEKEKLDIEEEEEPTSLKSNGLLSSCQQYESDGD</sequence>
<gene>
    <name evidence="11" type="ORF">DM860_004477</name>
</gene>
<dbReference type="PANTHER" id="PTHR12111:SF1">
    <property type="entry name" value="SPLICING FACTOR YJU2"/>
    <property type="match status" value="1"/>
</dbReference>
<keyword evidence="7 8" id="KW-0539">Nucleus</keyword>
<keyword evidence="12" id="KW-1185">Reference proteome</keyword>
<reference evidence="11 12" key="1">
    <citation type="submission" date="2018-06" db="EMBL/GenBank/DDBJ databases">
        <title>The Genome of Cuscuta australis (Dodder) Provides Insight into the Evolution of Plant Parasitism.</title>
        <authorList>
            <person name="Liu H."/>
        </authorList>
    </citation>
    <scope>NUCLEOTIDE SEQUENCE [LARGE SCALE GENOMIC DNA]</scope>
    <source>
        <strain evidence="12">cv. Yunnan</strain>
        <tissue evidence="11">Vines</tissue>
    </source>
</reference>
<keyword evidence="4 8" id="KW-0747">Spliceosome</keyword>
<dbReference type="GO" id="GO:0071006">
    <property type="term" value="C:U2-type catalytic step 1 spliceosome"/>
    <property type="evidence" value="ECO:0007669"/>
    <property type="project" value="UniProtKB-UniRule"/>
</dbReference>
<feature type="coiled-coil region" evidence="9">
    <location>
        <begin position="115"/>
        <end position="181"/>
    </location>
</feature>
<feature type="binding site" evidence="8">
    <location>
        <position position="42"/>
    </location>
    <ligand>
        <name>Zn(2+)</name>
        <dbReference type="ChEBI" id="CHEBI:29105"/>
    </ligand>
</feature>
<protein>
    <recommendedName>
        <fullName evidence="8">Splicing factor YJU2</fullName>
    </recommendedName>
</protein>
<evidence type="ECO:0000256" key="7">
    <source>
        <dbReference type="ARBA" id="ARBA00023242"/>
    </source>
</evidence>
<dbReference type="Proteomes" id="UP000249390">
    <property type="component" value="Unassembled WGS sequence"/>
</dbReference>
<feature type="binding site" evidence="8">
    <location>
        <position position="80"/>
    </location>
    <ligand>
        <name>Zn(2+)</name>
        <dbReference type="ChEBI" id="CHEBI:29105"/>
    </ligand>
</feature>
<dbReference type="HAMAP" id="MF_03226">
    <property type="entry name" value="YJU2"/>
    <property type="match status" value="1"/>
</dbReference>
<evidence type="ECO:0000256" key="3">
    <source>
        <dbReference type="ARBA" id="ARBA00022723"/>
    </source>
</evidence>
<feature type="region of interest" description="Disordered" evidence="10">
    <location>
        <begin position="247"/>
        <end position="291"/>
    </location>
</feature>
<name>A0A328E9I7_9ASTE</name>
<comment type="subunit">
    <text evidence="8">Component of the spliceosome. Present in the activated B complex, the catalytically activated B* complex which catalyzes the branching, the catalytic step 1 C complex catalyzing the exon ligation, and the postcatalytic P complex containing the ligated exons (mRNA) and the excised lariat intron.</text>
</comment>
<feature type="compositionally biased region" description="Polar residues" evidence="10">
    <location>
        <begin position="273"/>
        <end position="291"/>
    </location>
</feature>
<dbReference type="GO" id="GO:0000349">
    <property type="term" value="P:generation of catalytic spliceosome for first transesterification step"/>
    <property type="evidence" value="ECO:0007669"/>
    <property type="project" value="UniProtKB-UniRule"/>
</dbReference>
<dbReference type="AlphaFoldDB" id="A0A328E9I7"/>
<proteinExistence type="inferred from homology"/>
<evidence type="ECO:0000256" key="9">
    <source>
        <dbReference type="SAM" id="Coils"/>
    </source>
</evidence>
<evidence type="ECO:0000256" key="2">
    <source>
        <dbReference type="ARBA" id="ARBA00022664"/>
    </source>
</evidence>
<dbReference type="InterPro" id="IPR007590">
    <property type="entry name" value="Saf4/Yju2"/>
</dbReference>
<keyword evidence="9" id="KW-0175">Coiled coil</keyword>
<comment type="similarity">
    <text evidence="8">Belongs to the CWC16 family. YJU2 subfamily.</text>
</comment>
<accession>A0A328E9I7</accession>
<comment type="caution">
    <text evidence="11">The sequence shown here is derived from an EMBL/GenBank/DDBJ whole genome shotgun (WGS) entry which is preliminary data.</text>
</comment>
<comment type="function">
    <text evidence="8">Part of the spliceosome which catalyzes two sequential transesterification reactions, first the excision of the non-coding intron from pre-mRNA and then the ligation of the coding exons to form the mature mRNA. Plays a role in stabilizing the structure of the spliceosome catalytic core and docking of the branch helix into the active site, producing 5'-exon and lariat intron-3'-intermediates.</text>
</comment>
<organism evidence="11 12">
    <name type="scientific">Cuscuta australis</name>
    <dbReference type="NCBI Taxonomy" id="267555"/>
    <lineage>
        <taxon>Eukaryota</taxon>
        <taxon>Viridiplantae</taxon>
        <taxon>Streptophyta</taxon>
        <taxon>Embryophyta</taxon>
        <taxon>Tracheophyta</taxon>
        <taxon>Spermatophyta</taxon>
        <taxon>Magnoliopsida</taxon>
        <taxon>eudicotyledons</taxon>
        <taxon>Gunneridae</taxon>
        <taxon>Pentapetalae</taxon>
        <taxon>asterids</taxon>
        <taxon>lamiids</taxon>
        <taxon>Solanales</taxon>
        <taxon>Convolvulaceae</taxon>
        <taxon>Cuscuteae</taxon>
        <taxon>Cuscuta</taxon>
        <taxon>Cuscuta subgen. Grammica</taxon>
        <taxon>Cuscuta sect. Cleistogrammica</taxon>
    </lineage>
</organism>
<keyword evidence="3 8" id="KW-0479">Metal-binding</keyword>
<evidence type="ECO:0000313" key="12">
    <source>
        <dbReference type="Proteomes" id="UP000249390"/>
    </source>
</evidence>
<feature type="binding site" evidence="8">
    <location>
        <position position="83"/>
    </location>
    <ligand>
        <name>Zn(2+)</name>
        <dbReference type="ChEBI" id="CHEBI:29105"/>
    </ligand>
</feature>
<feature type="binding site" evidence="8">
    <location>
        <position position="45"/>
    </location>
    <ligand>
        <name>Zn(2+)</name>
        <dbReference type="ChEBI" id="CHEBI:29105"/>
    </ligand>
</feature>
<keyword evidence="6" id="KW-0508">mRNA splicing</keyword>
<evidence type="ECO:0000313" key="11">
    <source>
        <dbReference type="EMBL" id="RAL54006.1"/>
    </source>
</evidence>
<comment type="subcellular location">
    <subcellularLocation>
        <location evidence="1 8">Nucleus</location>
    </subcellularLocation>
</comment>
<dbReference type="InterPro" id="IPR043701">
    <property type="entry name" value="Yju2"/>
</dbReference>
<keyword evidence="2" id="KW-0507">mRNA processing</keyword>
<evidence type="ECO:0000256" key="1">
    <source>
        <dbReference type="ARBA" id="ARBA00004123"/>
    </source>
</evidence>
<evidence type="ECO:0000256" key="10">
    <source>
        <dbReference type="SAM" id="MobiDB-lite"/>
    </source>
</evidence>
<keyword evidence="5 8" id="KW-0862">Zinc</keyword>
<dbReference type="PANTHER" id="PTHR12111">
    <property type="entry name" value="SPLICING FACTOR YJU2"/>
    <property type="match status" value="1"/>
</dbReference>
<evidence type="ECO:0000256" key="8">
    <source>
        <dbReference type="HAMAP-Rule" id="MF_03226"/>
    </source>
</evidence>
<evidence type="ECO:0000256" key="5">
    <source>
        <dbReference type="ARBA" id="ARBA00022833"/>
    </source>
</evidence>
<dbReference type="GO" id="GO:0046872">
    <property type="term" value="F:metal ion binding"/>
    <property type="evidence" value="ECO:0007669"/>
    <property type="project" value="UniProtKB-KW"/>
</dbReference>